<sequence>MSAYQELLRTAFSRVAEPNRYLSAATLAAYTDFERANKAELPFRFERVRLGVAMSLLQLLADLGDHDESRQVLAVLHRALGARSTSEIDSIIQKDAKLFDKFYTNLYVNEEGEQLLHLFERTLDADTKPLMDEVIHEALALIPELDFNHDEEDED</sequence>
<reference evidence="1" key="1">
    <citation type="submission" date="2022-04" db="EMBL/GenBank/DDBJ databases">
        <title>Hymenobacter sp. isolated from the air.</title>
        <authorList>
            <person name="Won M."/>
            <person name="Lee C.-M."/>
            <person name="Woen H.-Y."/>
            <person name="Kwon S.-W."/>
        </authorList>
    </citation>
    <scope>NUCLEOTIDE SEQUENCE</scope>
    <source>
        <strain evidence="1">5420S-77</strain>
    </source>
</reference>
<evidence type="ECO:0000313" key="2">
    <source>
        <dbReference type="Proteomes" id="UP000830401"/>
    </source>
</evidence>
<dbReference type="RefSeq" id="WP_245119274.1">
    <property type="nucleotide sequence ID" value="NZ_CP095061.1"/>
</dbReference>
<name>A0ABY4G340_9BACT</name>
<organism evidence="1 2">
    <name type="scientific">Hymenobacter volaticus</name>
    <dbReference type="NCBI Taxonomy" id="2932254"/>
    <lineage>
        <taxon>Bacteria</taxon>
        <taxon>Pseudomonadati</taxon>
        <taxon>Bacteroidota</taxon>
        <taxon>Cytophagia</taxon>
        <taxon>Cytophagales</taxon>
        <taxon>Hymenobacteraceae</taxon>
        <taxon>Hymenobacter</taxon>
    </lineage>
</organism>
<dbReference type="Proteomes" id="UP000830401">
    <property type="component" value="Chromosome"/>
</dbReference>
<dbReference type="EMBL" id="CP095061">
    <property type="protein sequence ID" value="UOQ65267.1"/>
    <property type="molecule type" value="Genomic_DNA"/>
</dbReference>
<keyword evidence="2" id="KW-1185">Reference proteome</keyword>
<protein>
    <submittedName>
        <fullName evidence="1">Uncharacterized protein</fullName>
    </submittedName>
</protein>
<evidence type="ECO:0000313" key="1">
    <source>
        <dbReference type="EMBL" id="UOQ65267.1"/>
    </source>
</evidence>
<gene>
    <name evidence="1" type="ORF">MUN86_17160</name>
</gene>
<proteinExistence type="predicted"/>
<accession>A0ABY4G340</accession>